<accession>A0ABR7QZQ4</accession>
<dbReference type="InterPro" id="IPR029062">
    <property type="entry name" value="Class_I_gatase-like"/>
</dbReference>
<dbReference type="Gene3D" id="3.40.50.880">
    <property type="match status" value="1"/>
</dbReference>
<comment type="caution">
    <text evidence="2">The sequence shown here is derived from an EMBL/GenBank/DDBJ whole genome shotgun (WGS) entry which is preliminary data.</text>
</comment>
<evidence type="ECO:0000259" key="1">
    <source>
        <dbReference type="Pfam" id="PF01965"/>
    </source>
</evidence>
<keyword evidence="3" id="KW-1185">Reference proteome</keyword>
<feature type="domain" description="DJ-1/PfpI" evidence="1">
    <location>
        <begin position="3"/>
        <end position="166"/>
    </location>
</feature>
<reference evidence="2 3" key="1">
    <citation type="submission" date="2020-06" db="EMBL/GenBank/DDBJ databases">
        <title>Frischella cerana isolated from Apis cerana gut homogenate.</title>
        <authorList>
            <person name="Wolter L.A."/>
            <person name="Suenami S."/>
            <person name="Miyazaki R."/>
        </authorList>
    </citation>
    <scope>NUCLEOTIDE SEQUENCE [LARGE SCALE GENOMIC DNA]</scope>
    <source>
        <strain evidence="2 3">Ac13</strain>
    </source>
</reference>
<protein>
    <submittedName>
        <fullName evidence="2">DJ-1/PfpI family protein</fullName>
    </submittedName>
</protein>
<dbReference type="InterPro" id="IPR002818">
    <property type="entry name" value="DJ-1/PfpI"/>
</dbReference>
<proteinExistence type="predicted"/>
<gene>
    <name evidence="2" type="ORF">FcAc13_09020</name>
</gene>
<dbReference type="InterPro" id="IPR050325">
    <property type="entry name" value="Prot/Nucl_acid_deglycase"/>
</dbReference>
<name>A0ABR7QZQ4_9GAMM</name>
<evidence type="ECO:0000313" key="3">
    <source>
        <dbReference type="Proteomes" id="UP000651208"/>
    </source>
</evidence>
<dbReference type="CDD" id="cd03135">
    <property type="entry name" value="GATase1_DJ-1"/>
    <property type="match status" value="1"/>
</dbReference>
<dbReference type="EMBL" id="JABURY010000018">
    <property type="protein sequence ID" value="MBC9131448.1"/>
    <property type="molecule type" value="Genomic_DNA"/>
</dbReference>
<organism evidence="2 3">
    <name type="scientific">Frischella japonica</name>
    <dbReference type="NCBI Taxonomy" id="2741544"/>
    <lineage>
        <taxon>Bacteria</taxon>
        <taxon>Pseudomonadati</taxon>
        <taxon>Pseudomonadota</taxon>
        <taxon>Gammaproteobacteria</taxon>
        <taxon>Orbales</taxon>
        <taxon>Orbaceae</taxon>
        <taxon>Frischella</taxon>
    </lineage>
</organism>
<dbReference type="Pfam" id="PF01965">
    <property type="entry name" value="DJ-1_PfpI"/>
    <property type="match status" value="1"/>
</dbReference>
<dbReference type="RefSeq" id="WP_187755890.1">
    <property type="nucleotide sequence ID" value="NZ_JABURY010000018.1"/>
</dbReference>
<dbReference type="NCBIfam" id="TIGR01383">
    <property type="entry name" value="not_thiJ"/>
    <property type="match status" value="1"/>
</dbReference>
<dbReference type="Proteomes" id="UP000651208">
    <property type="component" value="Unassembled WGS sequence"/>
</dbReference>
<evidence type="ECO:0000313" key="2">
    <source>
        <dbReference type="EMBL" id="MBC9131448.1"/>
    </source>
</evidence>
<dbReference type="PANTHER" id="PTHR48094:SF23">
    <property type="entry name" value="PROTEIN_NUCLEIC ACID DEGLYCASE 3"/>
    <property type="match status" value="1"/>
</dbReference>
<sequence>MKKNVLVLLSQGCEETEAVTTIDLLTRAGIEVTYASITDEREIRCSRGVVILAQKTFSEIKDQVFDVLVLPGGLKGAENFRDSPTVIEKLKQTHALGKIIAAICATPAMVLQHHNLFPKAAMTGYPSTKAAFKNWRDDRVYYDETYRILTSQGPATSIDFALKIITVLLGQSTAHRVATELVLPIGINDYTH</sequence>
<dbReference type="SUPFAM" id="SSF52317">
    <property type="entry name" value="Class I glutamine amidotransferase-like"/>
    <property type="match status" value="1"/>
</dbReference>
<dbReference type="InterPro" id="IPR006287">
    <property type="entry name" value="DJ-1"/>
</dbReference>
<dbReference type="PANTHER" id="PTHR48094">
    <property type="entry name" value="PROTEIN/NUCLEIC ACID DEGLYCASE DJ-1-RELATED"/>
    <property type="match status" value="1"/>
</dbReference>